<protein>
    <recommendedName>
        <fullName evidence="1">Cyclic nucleotide-binding domain-containing protein</fullName>
    </recommendedName>
</protein>
<reference evidence="2 3" key="1">
    <citation type="journal article" date="2018" name="Nat. Ecol. Evol.">
        <title>Shark genomes provide insights into elasmobranch evolution and the origin of vertebrates.</title>
        <authorList>
            <person name="Hara Y"/>
            <person name="Yamaguchi K"/>
            <person name="Onimaru K"/>
            <person name="Kadota M"/>
            <person name="Koyanagi M"/>
            <person name="Keeley SD"/>
            <person name="Tatsumi K"/>
            <person name="Tanaka K"/>
            <person name="Motone F"/>
            <person name="Kageyama Y"/>
            <person name="Nozu R"/>
            <person name="Adachi N"/>
            <person name="Nishimura O"/>
            <person name="Nakagawa R"/>
            <person name="Tanegashima C"/>
            <person name="Kiyatake I"/>
            <person name="Matsumoto R"/>
            <person name="Murakumo K"/>
            <person name="Nishida K"/>
            <person name="Terakita A"/>
            <person name="Kuratani S"/>
            <person name="Sato K"/>
            <person name="Hyodo S Kuraku.S."/>
        </authorList>
    </citation>
    <scope>NUCLEOTIDE SEQUENCE [LARGE SCALE GENOMIC DNA]</scope>
</reference>
<dbReference type="Pfam" id="PF00027">
    <property type="entry name" value="cNMP_binding"/>
    <property type="match status" value="1"/>
</dbReference>
<dbReference type="InterPro" id="IPR014710">
    <property type="entry name" value="RmlC-like_jellyroll"/>
</dbReference>
<dbReference type="InterPro" id="IPR018490">
    <property type="entry name" value="cNMP-bd_dom_sf"/>
</dbReference>
<dbReference type="SMART" id="SM00100">
    <property type="entry name" value="cNMP"/>
    <property type="match status" value="1"/>
</dbReference>
<dbReference type="InterPro" id="IPR000595">
    <property type="entry name" value="cNMP-bd_dom"/>
</dbReference>
<dbReference type="PANTHER" id="PTHR23011">
    <property type="entry name" value="CYCLIC NUCLEOTIDE-BINDING DOMAIN CONTAINING PROTEIN"/>
    <property type="match status" value="1"/>
</dbReference>
<sequence length="330" mass="37567">MMYLDKTERGYQKFQRIAKIVKTICGINLVLKGYIQKAKVIRWVAYHLTRQLDLGKELLFNIHNFTKNKSERDSAKLNCLLSVPPHLRSIQEIAMVQSLLRKNQAFRCLPHIVQLEVCRVAVYQQYEAKTMVVRKGHQPEACYFLLTGELVATSSDSCSENQNHLTEVLNEIQEGDLFGDAALLTNTKRPATILCKTNAELLLINKEDFESVLAGFLQQRYHAVTDLLRSLPIFAPWTPEKLTLLSYSCLLRYYRSGTAVVPESSSSSFIVVVKSGRCDIVTNLRMDRHGIGLSQSSQQKKQTMIPKNLSLLEENTKLSEKSPQSKRLFV</sequence>
<gene>
    <name evidence="2" type="ORF">scyTo_0015034</name>
</gene>
<proteinExistence type="predicted"/>
<dbReference type="OrthoDB" id="166212at2759"/>
<feature type="domain" description="Cyclic nucleotide-binding" evidence="1">
    <location>
        <begin position="105"/>
        <end position="230"/>
    </location>
</feature>
<dbReference type="OMA" id="SIQEIAM"/>
<dbReference type="CDD" id="cd00038">
    <property type="entry name" value="CAP_ED"/>
    <property type="match status" value="1"/>
</dbReference>
<dbReference type="AlphaFoldDB" id="A0A401P0K9"/>
<organism evidence="2 3">
    <name type="scientific">Scyliorhinus torazame</name>
    <name type="common">Cloudy catshark</name>
    <name type="synonym">Catulus torazame</name>
    <dbReference type="NCBI Taxonomy" id="75743"/>
    <lineage>
        <taxon>Eukaryota</taxon>
        <taxon>Metazoa</taxon>
        <taxon>Chordata</taxon>
        <taxon>Craniata</taxon>
        <taxon>Vertebrata</taxon>
        <taxon>Chondrichthyes</taxon>
        <taxon>Elasmobranchii</taxon>
        <taxon>Galeomorphii</taxon>
        <taxon>Galeoidea</taxon>
        <taxon>Carcharhiniformes</taxon>
        <taxon>Scyliorhinidae</taxon>
        <taxon>Scyliorhinus</taxon>
    </lineage>
</organism>
<accession>A0A401P0K9</accession>
<dbReference type="Proteomes" id="UP000288216">
    <property type="component" value="Unassembled WGS sequence"/>
</dbReference>
<evidence type="ECO:0000313" key="3">
    <source>
        <dbReference type="Proteomes" id="UP000288216"/>
    </source>
</evidence>
<dbReference type="Gene3D" id="2.60.120.10">
    <property type="entry name" value="Jelly Rolls"/>
    <property type="match status" value="2"/>
</dbReference>
<keyword evidence="3" id="KW-1185">Reference proteome</keyword>
<evidence type="ECO:0000259" key="1">
    <source>
        <dbReference type="PROSITE" id="PS50042"/>
    </source>
</evidence>
<name>A0A401P0K9_SCYTO</name>
<comment type="caution">
    <text evidence="2">The sequence shown here is derived from an EMBL/GenBank/DDBJ whole genome shotgun (WGS) entry which is preliminary data.</text>
</comment>
<evidence type="ECO:0000313" key="2">
    <source>
        <dbReference type="EMBL" id="GCB66692.1"/>
    </source>
</evidence>
<dbReference type="EMBL" id="BFAA01008323">
    <property type="protein sequence ID" value="GCB66692.1"/>
    <property type="molecule type" value="Genomic_DNA"/>
</dbReference>
<dbReference type="PANTHER" id="PTHR23011:SF41">
    <property type="entry name" value="CYCLIC NUCLEOTIDE-BINDING DOMAIN-CONTAINING PROTEIN"/>
    <property type="match status" value="1"/>
</dbReference>
<dbReference type="SUPFAM" id="SSF51206">
    <property type="entry name" value="cAMP-binding domain-like"/>
    <property type="match status" value="2"/>
</dbReference>
<dbReference type="PROSITE" id="PS50042">
    <property type="entry name" value="CNMP_BINDING_3"/>
    <property type="match status" value="1"/>
</dbReference>
<dbReference type="STRING" id="75743.A0A401P0K9"/>